<protein>
    <submittedName>
        <fullName evidence="1">Uncharacterized protein</fullName>
    </submittedName>
</protein>
<proteinExistence type="predicted"/>
<name>A0A919S1E6_9CLOT</name>
<dbReference type="RefSeq" id="WP_212903558.1">
    <property type="nucleotide sequence ID" value="NZ_BOPZ01000010.1"/>
</dbReference>
<reference evidence="1" key="1">
    <citation type="submission" date="2021-03" db="EMBL/GenBank/DDBJ databases">
        <title>Taxonomic study of Clostridium polyendosporum from meadow-gley soil under rice.</title>
        <authorList>
            <person name="Kobayashi H."/>
            <person name="Tanizawa Y."/>
            <person name="Yagura M."/>
        </authorList>
    </citation>
    <scope>NUCLEOTIDE SEQUENCE</scope>
    <source>
        <strain evidence="1">JCM 30710</strain>
    </source>
</reference>
<sequence length="590" mass="69023">MNSFIEYLNSLNNASGSNENALAESQVLNEYYDKIVVDRKVANYIFNLLFHQNNNTALVLTGHAGDGKTSILIQVLKKIGYFNKGLKELQEVEEYNGQFLYIKDMSELNEKRQEAVFEEFIKAPNRGVSSLLISNTGPLINTAKRLLANTYKDENETIKDELIEAFEVDLLSEIDRVESSDVEITVKNEQFKFKVINLAKIDNSYFVTEIIRKLTQEELWKPCHSCGCCKKCPPYINYLTISNNQERIIGFVERLYFWFADNQQRLTIRQMLSHLSYSITSNLNCSQINRKIVKDNDGLFKYHFANLFFGHIGTKFEKSSFNIKAIRDLNEQMLEEKALIEEDYKLFVREDFSMFDGNTIKVLENTLKYNYDKLGIKNKESIYMRRAFRRFYMLLSKVDEDQFDNMIGQIFSEMFPIYYQLITESKIKCARVRSRVKDIVFNGLFKYLVGVHPLDTDELYLTLKKNNMDYQNVQLILGNIKKNEIKLEQEKISDNIEYTEKCNKVVMKFGNINFEVSYQTLDYLNNISKGKVYTKLNPSYTFDLTRLKSELIAFYGKKKEDDTTIRILVITNNSMKELQLDIDDEVVYEA</sequence>
<gene>
    <name evidence="1" type="ORF">CPJCM30710_15040</name>
</gene>
<accession>A0A919S1E6</accession>
<dbReference type="EMBL" id="BOPZ01000010">
    <property type="protein sequence ID" value="GIM28838.1"/>
    <property type="molecule type" value="Genomic_DNA"/>
</dbReference>
<evidence type="ECO:0000313" key="1">
    <source>
        <dbReference type="EMBL" id="GIM28838.1"/>
    </source>
</evidence>
<evidence type="ECO:0000313" key="2">
    <source>
        <dbReference type="Proteomes" id="UP000679179"/>
    </source>
</evidence>
<organism evidence="1 2">
    <name type="scientific">Clostridium polyendosporum</name>
    <dbReference type="NCBI Taxonomy" id="69208"/>
    <lineage>
        <taxon>Bacteria</taxon>
        <taxon>Bacillati</taxon>
        <taxon>Bacillota</taxon>
        <taxon>Clostridia</taxon>
        <taxon>Eubacteriales</taxon>
        <taxon>Clostridiaceae</taxon>
        <taxon>Clostridium</taxon>
    </lineage>
</organism>
<dbReference type="AlphaFoldDB" id="A0A919S1E6"/>
<keyword evidence="2" id="KW-1185">Reference proteome</keyword>
<dbReference type="Proteomes" id="UP000679179">
    <property type="component" value="Unassembled WGS sequence"/>
</dbReference>
<comment type="caution">
    <text evidence="1">The sequence shown here is derived from an EMBL/GenBank/DDBJ whole genome shotgun (WGS) entry which is preliminary data.</text>
</comment>